<evidence type="ECO:0000313" key="3">
    <source>
        <dbReference type="EMBL" id="TDL18316.1"/>
    </source>
</evidence>
<evidence type="ECO:0000259" key="2">
    <source>
        <dbReference type="PROSITE" id="PS50800"/>
    </source>
</evidence>
<dbReference type="Proteomes" id="UP000294933">
    <property type="component" value="Unassembled WGS sequence"/>
</dbReference>
<reference evidence="3 4" key="1">
    <citation type="submission" date="2018-06" db="EMBL/GenBank/DDBJ databases">
        <title>A transcriptomic atlas of mushroom development highlights an independent origin of complex multicellularity.</title>
        <authorList>
            <consortium name="DOE Joint Genome Institute"/>
            <person name="Krizsan K."/>
            <person name="Almasi E."/>
            <person name="Merenyi Z."/>
            <person name="Sahu N."/>
            <person name="Viragh M."/>
            <person name="Koszo T."/>
            <person name="Mondo S."/>
            <person name="Kiss B."/>
            <person name="Balint B."/>
            <person name="Kues U."/>
            <person name="Barry K."/>
            <person name="Hegedus J.C."/>
            <person name="Henrissat B."/>
            <person name="Johnson J."/>
            <person name="Lipzen A."/>
            <person name="Ohm R."/>
            <person name="Nagy I."/>
            <person name="Pangilinan J."/>
            <person name="Yan J."/>
            <person name="Xiong Y."/>
            <person name="Grigoriev I.V."/>
            <person name="Hibbett D.S."/>
            <person name="Nagy L.G."/>
        </authorList>
    </citation>
    <scope>NUCLEOTIDE SEQUENCE [LARGE SCALE GENOMIC DNA]</scope>
    <source>
        <strain evidence="3 4">SZMC22713</strain>
    </source>
</reference>
<feature type="compositionally biased region" description="Polar residues" evidence="1">
    <location>
        <begin position="263"/>
        <end position="278"/>
    </location>
</feature>
<protein>
    <recommendedName>
        <fullName evidence="2">SAP domain-containing protein</fullName>
    </recommendedName>
</protein>
<feature type="region of interest" description="Disordered" evidence="1">
    <location>
        <begin position="118"/>
        <end position="137"/>
    </location>
</feature>
<evidence type="ECO:0000313" key="4">
    <source>
        <dbReference type="Proteomes" id="UP000294933"/>
    </source>
</evidence>
<evidence type="ECO:0000256" key="1">
    <source>
        <dbReference type="SAM" id="MobiDB-lite"/>
    </source>
</evidence>
<gene>
    <name evidence="3" type="ORF">BD410DRAFT_842937</name>
</gene>
<organism evidence="3 4">
    <name type="scientific">Rickenella mellea</name>
    <dbReference type="NCBI Taxonomy" id="50990"/>
    <lineage>
        <taxon>Eukaryota</taxon>
        <taxon>Fungi</taxon>
        <taxon>Dikarya</taxon>
        <taxon>Basidiomycota</taxon>
        <taxon>Agaricomycotina</taxon>
        <taxon>Agaricomycetes</taxon>
        <taxon>Hymenochaetales</taxon>
        <taxon>Rickenellaceae</taxon>
        <taxon>Rickenella</taxon>
    </lineage>
</organism>
<feature type="region of interest" description="Disordered" evidence="1">
    <location>
        <begin position="256"/>
        <end position="303"/>
    </location>
</feature>
<feature type="compositionally biased region" description="Polar residues" evidence="1">
    <location>
        <begin position="294"/>
        <end position="303"/>
    </location>
</feature>
<dbReference type="InterPro" id="IPR003034">
    <property type="entry name" value="SAP_dom"/>
</dbReference>
<proteinExistence type="predicted"/>
<sequence>MSVIISSATESSGLVHEDEKLVLPCTSEYLDEGGTIPTFTLVTNNLTKKLIQDYLRQYGLQVSGNRELLLTRLRTFAKDTENWDSLFQPAPGRKRGNMSGARAGRTSAKRICHMFPSSEGSGSAQYPSKRGSFITPGSRSLDEGLRAAASGWASLATRFLEDNELAHAPAPIPSEEPNCESLVDDSEGNVSNTCQPLRSGGNTDSELTLQVRRLVRCVGQVESKVTAFMSRSFTPSPASIAVANLHSAALNGRNDLNRDMNLDTHSQTPRSTSSNLTLSRGLVAQDNSPDDTAMLTTSPVPSSSGACGYPDSFLIDGKQFAFDFANVPDPPTANFADNVTELFRAWCDGNSIYATKVNGQGIPIKHWPDLYKKKYKGKVRKGPSQVWDAIRGKWGKYNVSFLNFLLVDVEFFEFIQSDYGQFIMTERERYATDDDFWKAFLNPNGSRMGITAIHTKLMDDRTSKSKASAADARRYFGEDLGSVEVANKKIFTYKKSNETFVISDDQKVAEIWEKVLKTNDEIAEKWAAMTNNETNEI</sequence>
<dbReference type="OrthoDB" id="3049189at2759"/>
<keyword evidence="4" id="KW-1185">Reference proteome</keyword>
<feature type="region of interest" description="Disordered" evidence="1">
    <location>
        <begin position="168"/>
        <end position="187"/>
    </location>
</feature>
<dbReference type="PROSITE" id="PS50800">
    <property type="entry name" value="SAP"/>
    <property type="match status" value="1"/>
</dbReference>
<dbReference type="VEuPathDB" id="FungiDB:BD410DRAFT_842937"/>
<name>A0A4Y7PTD9_9AGAM</name>
<accession>A0A4Y7PTD9</accession>
<feature type="domain" description="SAP" evidence="2">
    <location>
        <begin position="43"/>
        <end position="77"/>
    </location>
</feature>
<dbReference type="EMBL" id="ML170209">
    <property type="protein sequence ID" value="TDL18316.1"/>
    <property type="molecule type" value="Genomic_DNA"/>
</dbReference>
<dbReference type="AlphaFoldDB" id="A0A4Y7PTD9"/>